<dbReference type="InterPro" id="IPR050458">
    <property type="entry name" value="LolB"/>
</dbReference>
<dbReference type="Proteomes" id="UP000568380">
    <property type="component" value="Unassembled WGS sequence"/>
</dbReference>
<dbReference type="PANTHER" id="PTHR30634:SF14">
    <property type="match status" value="1"/>
</dbReference>
<dbReference type="PANTHER" id="PTHR30634">
    <property type="entry name" value="OUTER MEMBRANE LOLAB LIPOPROTEIN INSERTION APPARATUS"/>
    <property type="match status" value="1"/>
</dbReference>
<sequence length="738" mass="78947">MIEVFGVRHHGPGSAQAVREGLARLRPDAILIEGPPEADALVRFAAGCEPPVALLAHVPGDPSRSAFWPFAVFSPEWQAILYGTRHGVPIRFCDLPAAHLLAPQGGGERGVRDPIGELAAAAGHDDPERWWEDAVEHRPGAASQFEVIGEAMAALREGYTPDAFEARREAYMRRVLRATVKAGHERIAVVCGAWHVPALAGSPPPVKADDALLRGLPKVKAALAWVPWTYERLAIRSGYGAGVGSPGWYHHLFTVADRPVERWLGAAGAVLREEGLAVSSAHVIEAVRLAGSLAALRGRPLPGLSEVTEAARAVLCEGDELRVALIQRRMVVGDRLGHVGDDAPLVPLQRDLREQQRHLRLHPATREEQAAREEQVVMAVREERAGTVVRELELDLRRTLDLGRSHLLHRLRLLGVPWGVPGEARGRGTFRESWRLEWRPEFDLALIESAALGTTVETAATRRVLDLAPTGQSLGELAATVEKCLLAELPGALPGVLAALSERAALDADITHLMTALPAIVRAHRYGDVRGTPAEGLAAVARSMLDRIRAGLPAALPGLSGRAAGAMLAQVDGVHAAVDLLGDPAARERWLATLLAICDTSGAHGLVEGRLTRILLDAGALADAERRLARATSRGGGPARAAAWIEGFLAGGGLLLVHDARLLDLVDAWMSGLSGEQFTEVLPLLRRTFGGFAVPERRAIGERVRSGAGGARPEREIDERRAAAAGRTVLTILGRAHG</sequence>
<name>A0A7W8EG91_9ACTN</name>
<reference evidence="1 2" key="1">
    <citation type="submission" date="2020-08" db="EMBL/GenBank/DDBJ databases">
        <title>Genomic Encyclopedia of Type Strains, Phase IV (KMG-IV): sequencing the most valuable type-strain genomes for metagenomic binning, comparative biology and taxonomic classification.</title>
        <authorList>
            <person name="Goeker M."/>
        </authorList>
    </citation>
    <scope>NUCLEOTIDE SEQUENCE [LARGE SCALE GENOMIC DNA]</scope>
    <source>
        <strain evidence="1 2">DSM 45385</strain>
    </source>
</reference>
<organism evidence="1 2">
    <name type="scientific">Nonomuraea endophytica</name>
    <dbReference type="NCBI Taxonomy" id="714136"/>
    <lineage>
        <taxon>Bacteria</taxon>
        <taxon>Bacillati</taxon>
        <taxon>Actinomycetota</taxon>
        <taxon>Actinomycetes</taxon>
        <taxon>Streptosporangiales</taxon>
        <taxon>Streptosporangiaceae</taxon>
        <taxon>Nonomuraea</taxon>
    </lineage>
</organism>
<dbReference type="AlphaFoldDB" id="A0A7W8EG91"/>
<dbReference type="InterPro" id="IPR043737">
    <property type="entry name" value="DUF5682"/>
</dbReference>
<keyword evidence="2" id="KW-1185">Reference proteome</keyword>
<dbReference type="EMBL" id="JACHIN010000004">
    <property type="protein sequence ID" value="MBB5078218.1"/>
    <property type="molecule type" value="Genomic_DNA"/>
</dbReference>
<evidence type="ECO:0000313" key="2">
    <source>
        <dbReference type="Proteomes" id="UP000568380"/>
    </source>
</evidence>
<comment type="caution">
    <text evidence="1">The sequence shown here is derived from an EMBL/GenBank/DDBJ whole genome shotgun (WGS) entry which is preliminary data.</text>
</comment>
<dbReference type="RefSeq" id="WP_184962711.1">
    <property type="nucleotide sequence ID" value="NZ_JACHIN010000004.1"/>
</dbReference>
<proteinExistence type="predicted"/>
<protein>
    <submittedName>
        <fullName evidence="1">Uncharacterized protein</fullName>
    </submittedName>
</protein>
<gene>
    <name evidence="1" type="ORF">HNR40_003693</name>
</gene>
<evidence type="ECO:0000313" key="1">
    <source>
        <dbReference type="EMBL" id="MBB5078218.1"/>
    </source>
</evidence>
<dbReference type="Pfam" id="PF18934">
    <property type="entry name" value="DUF5682"/>
    <property type="match status" value="1"/>
</dbReference>
<accession>A0A7W8EG91</accession>